<reference evidence="2" key="1">
    <citation type="submission" date="2015-07" db="EMBL/GenBank/DDBJ databases">
        <title>MeaNS - Measles Nucleotide Surveillance Program.</title>
        <authorList>
            <person name="Tran T."/>
            <person name="Druce J."/>
        </authorList>
    </citation>
    <scope>NUCLEOTIDE SEQUENCE</scope>
    <source>
        <strain evidence="2">UCB-OBI-ISO-001</strain>
        <tissue evidence="2">Gonad</tissue>
    </source>
</reference>
<feature type="transmembrane region" description="Helical" evidence="1">
    <location>
        <begin position="74"/>
        <end position="100"/>
    </location>
</feature>
<keyword evidence="1" id="KW-0472">Membrane</keyword>
<dbReference type="AlphaFoldDB" id="A0A0L8I6Q9"/>
<name>A0A0L8I6Q9_OCTBM</name>
<keyword evidence="1" id="KW-0812">Transmembrane</keyword>
<sequence length="166" mass="18365">MKSFVGLIINIWICLGVILLTTSLTSCVSVVTPSDVAIEVDQNETVLFVGTDNGTMYEAEDKSKIAVEENSNTLVVVLLVLGCTFLFAFFLSFVAVLYRYHRRKTAEYQRAAQAHITSTRNAGIYMDLAMDSPISKSGLPIGAPIYNSLKKHPEQYTFVSDDELDL</sequence>
<proteinExistence type="predicted"/>
<evidence type="ECO:0000256" key="1">
    <source>
        <dbReference type="SAM" id="Phobius"/>
    </source>
</evidence>
<dbReference type="OrthoDB" id="10338532at2759"/>
<dbReference type="EMBL" id="KQ416390">
    <property type="protein sequence ID" value="KOF97137.1"/>
    <property type="molecule type" value="Genomic_DNA"/>
</dbReference>
<keyword evidence="1" id="KW-1133">Transmembrane helix</keyword>
<accession>A0A0L8I6Q9</accession>
<protein>
    <submittedName>
        <fullName evidence="2">Uncharacterized protein</fullName>
    </submittedName>
</protein>
<dbReference type="KEGG" id="obi:106883781"/>
<dbReference type="PROSITE" id="PS51257">
    <property type="entry name" value="PROKAR_LIPOPROTEIN"/>
    <property type="match status" value="1"/>
</dbReference>
<gene>
    <name evidence="2" type="ORF">OCBIM_22031190mg</name>
</gene>
<evidence type="ECO:0000313" key="2">
    <source>
        <dbReference type="EMBL" id="KOF97137.1"/>
    </source>
</evidence>
<feature type="transmembrane region" description="Helical" evidence="1">
    <location>
        <begin position="7"/>
        <end position="31"/>
    </location>
</feature>
<organism evidence="2">
    <name type="scientific">Octopus bimaculoides</name>
    <name type="common">California two-spotted octopus</name>
    <dbReference type="NCBI Taxonomy" id="37653"/>
    <lineage>
        <taxon>Eukaryota</taxon>
        <taxon>Metazoa</taxon>
        <taxon>Spiralia</taxon>
        <taxon>Lophotrochozoa</taxon>
        <taxon>Mollusca</taxon>
        <taxon>Cephalopoda</taxon>
        <taxon>Coleoidea</taxon>
        <taxon>Octopodiformes</taxon>
        <taxon>Octopoda</taxon>
        <taxon>Incirrata</taxon>
        <taxon>Octopodidae</taxon>
        <taxon>Octopus</taxon>
    </lineage>
</organism>